<dbReference type="Proteomes" id="UP000184063">
    <property type="component" value="Unassembled WGS sequence"/>
</dbReference>
<organism evidence="1 2">
    <name type="scientific">Aspergillus luchuensis (strain CBS 106.47)</name>
    <dbReference type="NCBI Taxonomy" id="1137211"/>
    <lineage>
        <taxon>Eukaryota</taxon>
        <taxon>Fungi</taxon>
        <taxon>Dikarya</taxon>
        <taxon>Ascomycota</taxon>
        <taxon>Pezizomycotina</taxon>
        <taxon>Eurotiomycetes</taxon>
        <taxon>Eurotiomycetidae</taxon>
        <taxon>Eurotiales</taxon>
        <taxon>Aspergillaceae</taxon>
        <taxon>Aspergillus</taxon>
        <taxon>Aspergillus subgen. Circumdati</taxon>
    </lineage>
</organism>
<sequence>MGHFTFNATYRTWICKSCQTGVPPASILGHLRGKRHRSHTDAQSALTDAQRIAFAEEEVWKPDPFNPLTVSFQPPPPETRPIPRLAVYDGYGCPERNTYAGRTLDTIRLHRSKAHGGQRRPGRPHEANRPYPIGVINFHRFVKLRGDFKYLMQLSNVDAMAKPFALTLAPTIIN</sequence>
<evidence type="ECO:0000313" key="1">
    <source>
        <dbReference type="EMBL" id="OJZ79928.1"/>
    </source>
</evidence>
<accession>A0A1M3SZM1</accession>
<dbReference type="AlphaFoldDB" id="A0A1M3SZM1"/>
<gene>
    <name evidence="1" type="ORF">ASPFODRAFT_213019</name>
</gene>
<dbReference type="InterPro" id="IPR022698">
    <property type="entry name" value="OrsD"/>
</dbReference>
<reference evidence="2" key="1">
    <citation type="journal article" date="2017" name="Genome Biol.">
        <title>Comparative genomics reveals high biological diversity and specific adaptations in the industrially and medically important fungal genus Aspergillus.</title>
        <authorList>
            <person name="de Vries R.P."/>
            <person name="Riley R."/>
            <person name="Wiebenga A."/>
            <person name="Aguilar-Osorio G."/>
            <person name="Amillis S."/>
            <person name="Uchima C.A."/>
            <person name="Anderluh G."/>
            <person name="Asadollahi M."/>
            <person name="Askin M."/>
            <person name="Barry K."/>
            <person name="Battaglia E."/>
            <person name="Bayram O."/>
            <person name="Benocci T."/>
            <person name="Braus-Stromeyer S.A."/>
            <person name="Caldana C."/>
            <person name="Canovas D."/>
            <person name="Cerqueira G.C."/>
            <person name="Chen F."/>
            <person name="Chen W."/>
            <person name="Choi C."/>
            <person name="Clum A."/>
            <person name="Dos Santos R.A."/>
            <person name="Damasio A.R."/>
            <person name="Diallinas G."/>
            <person name="Emri T."/>
            <person name="Fekete E."/>
            <person name="Flipphi M."/>
            <person name="Freyberg S."/>
            <person name="Gallo A."/>
            <person name="Gournas C."/>
            <person name="Habgood R."/>
            <person name="Hainaut M."/>
            <person name="Harispe M.L."/>
            <person name="Henrissat B."/>
            <person name="Hilden K.S."/>
            <person name="Hope R."/>
            <person name="Hossain A."/>
            <person name="Karabika E."/>
            <person name="Karaffa L."/>
            <person name="Karanyi Z."/>
            <person name="Krasevec N."/>
            <person name="Kuo A."/>
            <person name="Kusch H."/>
            <person name="LaButti K."/>
            <person name="Lagendijk E.L."/>
            <person name="Lapidus A."/>
            <person name="Levasseur A."/>
            <person name="Lindquist E."/>
            <person name="Lipzen A."/>
            <person name="Logrieco A.F."/>
            <person name="MacCabe A."/>
            <person name="Maekelae M.R."/>
            <person name="Malavazi I."/>
            <person name="Melin P."/>
            <person name="Meyer V."/>
            <person name="Mielnichuk N."/>
            <person name="Miskei M."/>
            <person name="Molnar A.P."/>
            <person name="Mule G."/>
            <person name="Ngan C.Y."/>
            <person name="Orejas M."/>
            <person name="Orosz E."/>
            <person name="Ouedraogo J.P."/>
            <person name="Overkamp K.M."/>
            <person name="Park H.-S."/>
            <person name="Perrone G."/>
            <person name="Piumi F."/>
            <person name="Punt P.J."/>
            <person name="Ram A.F."/>
            <person name="Ramon A."/>
            <person name="Rauscher S."/>
            <person name="Record E."/>
            <person name="Riano-Pachon D.M."/>
            <person name="Robert V."/>
            <person name="Roehrig J."/>
            <person name="Ruller R."/>
            <person name="Salamov A."/>
            <person name="Salih N.S."/>
            <person name="Samson R.A."/>
            <person name="Sandor E."/>
            <person name="Sanguinetti M."/>
            <person name="Schuetze T."/>
            <person name="Sepcic K."/>
            <person name="Shelest E."/>
            <person name="Sherlock G."/>
            <person name="Sophianopoulou V."/>
            <person name="Squina F.M."/>
            <person name="Sun H."/>
            <person name="Susca A."/>
            <person name="Todd R.B."/>
            <person name="Tsang A."/>
            <person name="Unkles S.E."/>
            <person name="van de Wiele N."/>
            <person name="van Rossen-Uffink D."/>
            <person name="Oliveira J.V."/>
            <person name="Vesth T.C."/>
            <person name="Visser J."/>
            <person name="Yu J.-H."/>
            <person name="Zhou M."/>
            <person name="Andersen M.R."/>
            <person name="Archer D.B."/>
            <person name="Baker S.E."/>
            <person name="Benoit I."/>
            <person name="Brakhage A.A."/>
            <person name="Braus G.H."/>
            <person name="Fischer R."/>
            <person name="Frisvad J.C."/>
            <person name="Goldman G.H."/>
            <person name="Houbraken J."/>
            <person name="Oakley B."/>
            <person name="Pocsi I."/>
            <person name="Scazzocchio C."/>
            <person name="Seiboth B."/>
            <person name="vanKuyk P.A."/>
            <person name="Wortman J."/>
            <person name="Dyer P.S."/>
            <person name="Grigoriev I.V."/>
        </authorList>
    </citation>
    <scope>NUCLEOTIDE SEQUENCE [LARGE SCALE GENOMIC DNA]</scope>
    <source>
        <strain evidence="2">CBS 106.47</strain>
    </source>
</reference>
<proteinExistence type="predicted"/>
<dbReference type="VEuPathDB" id="FungiDB:ASPFODRAFT_213019"/>
<evidence type="ECO:0000313" key="2">
    <source>
        <dbReference type="Proteomes" id="UP000184063"/>
    </source>
</evidence>
<dbReference type="EMBL" id="KV878266">
    <property type="protein sequence ID" value="OJZ79928.1"/>
    <property type="molecule type" value="Genomic_DNA"/>
</dbReference>
<name>A0A1M3SZM1_ASPLC</name>
<protein>
    <submittedName>
        <fullName evidence="1">Uncharacterized protein</fullName>
    </submittedName>
</protein>
<dbReference type="Pfam" id="PF12013">
    <property type="entry name" value="OrsD"/>
    <property type="match status" value="1"/>
</dbReference>